<dbReference type="GO" id="GO:0016887">
    <property type="term" value="F:ATP hydrolysis activity"/>
    <property type="evidence" value="ECO:0007669"/>
    <property type="project" value="InterPro"/>
</dbReference>
<gene>
    <name evidence="6" type="ORF">A2W59_01875</name>
</gene>
<dbReference type="InterPro" id="IPR050153">
    <property type="entry name" value="Metal_Ion_Import_ABC"/>
</dbReference>
<dbReference type="InterPro" id="IPR003593">
    <property type="entry name" value="AAA+_ATPase"/>
</dbReference>
<dbReference type="Proteomes" id="UP000178646">
    <property type="component" value="Unassembled WGS sequence"/>
</dbReference>
<dbReference type="SMART" id="SM00382">
    <property type="entry name" value="AAA"/>
    <property type="match status" value="1"/>
</dbReference>
<dbReference type="InterPro" id="IPR027417">
    <property type="entry name" value="P-loop_NTPase"/>
</dbReference>
<name>A0A1G2PQ24_9BACT</name>
<protein>
    <submittedName>
        <fullName evidence="6">ABC transporter ATP-binding protein</fullName>
    </submittedName>
</protein>
<dbReference type="PANTHER" id="PTHR42734">
    <property type="entry name" value="METAL TRANSPORT SYSTEM ATP-BINDING PROTEIN TM_0124-RELATED"/>
    <property type="match status" value="1"/>
</dbReference>
<keyword evidence="2" id="KW-0813">Transport</keyword>
<accession>A0A1G2PQ24</accession>
<evidence type="ECO:0000256" key="4">
    <source>
        <dbReference type="ARBA" id="ARBA00022840"/>
    </source>
</evidence>
<evidence type="ECO:0000256" key="3">
    <source>
        <dbReference type="ARBA" id="ARBA00022741"/>
    </source>
</evidence>
<dbReference type="Pfam" id="PF00005">
    <property type="entry name" value="ABC_tran"/>
    <property type="match status" value="1"/>
</dbReference>
<dbReference type="PROSITE" id="PS50893">
    <property type="entry name" value="ABC_TRANSPORTER_2"/>
    <property type="match status" value="1"/>
</dbReference>
<dbReference type="PANTHER" id="PTHR42734:SF17">
    <property type="entry name" value="METAL TRANSPORT SYSTEM ATP-BINDING PROTEIN TM_0124-RELATED"/>
    <property type="match status" value="1"/>
</dbReference>
<evidence type="ECO:0000256" key="2">
    <source>
        <dbReference type="ARBA" id="ARBA00022448"/>
    </source>
</evidence>
<evidence type="ECO:0000256" key="1">
    <source>
        <dbReference type="ARBA" id="ARBA00005417"/>
    </source>
</evidence>
<evidence type="ECO:0000259" key="5">
    <source>
        <dbReference type="PROSITE" id="PS50893"/>
    </source>
</evidence>
<dbReference type="GO" id="GO:0005524">
    <property type="term" value="F:ATP binding"/>
    <property type="evidence" value="ECO:0007669"/>
    <property type="project" value="UniProtKB-KW"/>
</dbReference>
<dbReference type="AlphaFoldDB" id="A0A1G2PQ24"/>
<organism evidence="6 7">
    <name type="scientific">Candidatus Terrybacteria bacterium RIFCSPHIGHO2_02_41_19</name>
    <dbReference type="NCBI Taxonomy" id="1802364"/>
    <lineage>
        <taxon>Bacteria</taxon>
        <taxon>Candidatus Terryibacteriota</taxon>
    </lineage>
</organism>
<dbReference type="SUPFAM" id="SSF52540">
    <property type="entry name" value="P-loop containing nucleoside triphosphate hydrolases"/>
    <property type="match status" value="1"/>
</dbReference>
<dbReference type="Gene3D" id="3.40.50.300">
    <property type="entry name" value="P-loop containing nucleotide triphosphate hydrolases"/>
    <property type="match status" value="1"/>
</dbReference>
<dbReference type="InterPro" id="IPR003439">
    <property type="entry name" value="ABC_transporter-like_ATP-bd"/>
</dbReference>
<dbReference type="EMBL" id="MHSU01000018">
    <property type="protein sequence ID" value="OHA50434.1"/>
    <property type="molecule type" value="Genomic_DNA"/>
</dbReference>
<sequence length="231" mass="25488">MESVELILEVKNLTVSFGEEKVVDNLSFNLKKGENVAIMGPNGAGKTVLLKALLDILPYQGEIKWSENAKISYVPQKILPEKNLPLSVEEFFKMKKAGREQAKEALASVGITDERFLKKMIGTISSGQLQRVLVAWGLVGNPDVLLFDEPTAGIDIGGEETIFNLLNKIEKERNLSIILVTHDMSVVYGFADSVLCLNKKLICHGSPAEALGQDSLKKIYGEGVTFYKHEH</sequence>
<comment type="similarity">
    <text evidence="1">Belongs to the ABC transporter superfamily.</text>
</comment>
<comment type="caution">
    <text evidence="6">The sequence shown here is derived from an EMBL/GenBank/DDBJ whole genome shotgun (WGS) entry which is preliminary data.</text>
</comment>
<feature type="domain" description="ABC transporter" evidence="5">
    <location>
        <begin position="8"/>
        <end position="224"/>
    </location>
</feature>
<proteinExistence type="inferred from homology"/>
<reference evidence="6 7" key="1">
    <citation type="journal article" date="2016" name="Nat. Commun.">
        <title>Thousands of microbial genomes shed light on interconnected biogeochemical processes in an aquifer system.</title>
        <authorList>
            <person name="Anantharaman K."/>
            <person name="Brown C.T."/>
            <person name="Hug L.A."/>
            <person name="Sharon I."/>
            <person name="Castelle C.J."/>
            <person name="Probst A.J."/>
            <person name="Thomas B.C."/>
            <person name="Singh A."/>
            <person name="Wilkins M.J."/>
            <person name="Karaoz U."/>
            <person name="Brodie E.L."/>
            <person name="Williams K.H."/>
            <person name="Hubbard S.S."/>
            <person name="Banfield J.F."/>
        </authorList>
    </citation>
    <scope>NUCLEOTIDE SEQUENCE [LARGE SCALE GENOMIC DNA]</scope>
</reference>
<keyword evidence="3" id="KW-0547">Nucleotide-binding</keyword>
<evidence type="ECO:0000313" key="6">
    <source>
        <dbReference type="EMBL" id="OHA50434.1"/>
    </source>
</evidence>
<keyword evidence="4 6" id="KW-0067">ATP-binding</keyword>
<evidence type="ECO:0000313" key="7">
    <source>
        <dbReference type="Proteomes" id="UP000178646"/>
    </source>
</evidence>